<sequence length="293" mass="32626">MMLNLGVNTWWLLLLLSAVTPLKAEPLVWKASYDMQTLYLVGTVHLGDSSMYPLPDVLTQNLRHSNGLIIEADLSESVTMPTQAKRNNVEFLLNAKENLQLKRIVDTTTLDWATIKTLAPWQVALTLQNYQFQSFGFHSQFGVDNAVIKLAKTNGIPVIGLETLQFQINLLAKQDDNGVAMLKQTLAEWKDGENNVHCLIESWKAGDSGNLNMLLDSASTDQSFEQDFIVNRNQNWVKTLTTDPALAKGTFTVAVGALHLVGKQSLIQLLSQFGYVIEQLTQSKHVSCQIKVP</sequence>
<evidence type="ECO:0000313" key="2">
    <source>
        <dbReference type="Proteomes" id="UP001155587"/>
    </source>
</evidence>
<dbReference type="RefSeq" id="WP_265677419.1">
    <property type="nucleotide sequence ID" value="NZ_JAKRRY010000047.1"/>
</dbReference>
<dbReference type="PANTHER" id="PTHR40590">
    <property type="entry name" value="CYTOPLASMIC PROTEIN-RELATED"/>
    <property type="match status" value="1"/>
</dbReference>
<evidence type="ECO:0000313" key="1">
    <source>
        <dbReference type="EMBL" id="MCW8348818.1"/>
    </source>
</evidence>
<reference evidence="1" key="1">
    <citation type="submission" date="2022-02" db="EMBL/GenBank/DDBJ databases">
        <title>Vibrio sp. nov, a new bacterium isolated from seawater.</title>
        <authorList>
            <person name="Yuan Y."/>
        </authorList>
    </citation>
    <scope>NUCLEOTIDE SEQUENCE</scope>
    <source>
        <strain evidence="1">ZSDZ65</strain>
    </source>
</reference>
<gene>
    <name evidence="1" type="ORF">MD535_22770</name>
</gene>
<protein>
    <submittedName>
        <fullName evidence="1">TraB/GumN family protein</fullName>
    </submittedName>
</protein>
<dbReference type="Proteomes" id="UP001155587">
    <property type="component" value="Unassembled WGS sequence"/>
</dbReference>
<dbReference type="InterPro" id="IPR002816">
    <property type="entry name" value="TraB/PrgY/GumN_fam"/>
</dbReference>
<organism evidence="1 2">
    <name type="scientific">Vibrio qingdaonensis</name>
    <dbReference type="NCBI Taxonomy" id="2829491"/>
    <lineage>
        <taxon>Bacteria</taxon>
        <taxon>Pseudomonadati</taxon>
        <taxon>Pseudomonadota</taxon>
        <taxon>Gammaproteobacteria</taxon>
        <taxon>Vibrionales</taxon>
        <taxon>Vibrionaceae</taxon>
        <taxon>Vibrio</taxon>
    </lineage>
</organism>
<comment type="caution">
    <text evidence="1">The sequence shown here is derived from an EMBL/GenBank/DDBJ whole genome shotgun (WGS) entry which is preliminary data.</text>
</comment>
<accession>A0A9X3HZ02</accession>
<dbReference type="PANTHER" id="PTHR40590:SF1">
    <property type="entry name" value="CYTOPLASMIC PROTEIN"/>
    <property type="match status" value="1"/>
</dbReference>
<dbReference type="AlphaFoldDB" id="A0A9X3HZ02"/>
<keyword evidence="2" id="KW-1185">Reference proteome</keyword>
<dbReference type="InterPro" id="IPR047111">
    <property type="entry name" value="YbaP-like"/>
</dbReference>
<proteinExistence type="predicted"/>
<dbReference type="Pfam" id="PF01963">
    <property type="entry name" value="TraB_PrgY_gumN"/>
    <property type="match status" value="1"/>
</dbReference>
<name>A0A9X3HZ02_9VIBR</name>
<dbReference type="EMBL" id="JAKRRY010000047">
    <property type="protein sequence ID" value="MCW8348818.1"/>
    <property type="molecule type" value="Genomic_DNA"/>
</dbReference>
<dbReference type="CDD" id="cd14789">
    <property type="entry name" value="Tiki"/>
    <property type="match status" value="1"/>
</dbReference>